<dbReference type="InterPro" id="IPR000715">
    <property type="entry name" value="Glycosyl_transferase_4"/>
</dbReference>
<dbReference type="HAMAP" id="MF_00038">
    <property type="entry name" value="MraY"/>
    <property type="match status" value="1"/>
</dbReference>
<feature type="transmembrane region" description="Helical" evidence="7">
    <location>
        <begin position="61"/>
        <end position="79"/>
    </location>
</feature>
<evidence type="ECO:0000256" key="5">
    <source>
        <dbReference type="ARBA" id="ARBA00022989"/>
    </source>
</evidence>
<organism evidence="9 10">
    <name type="scientific">Candidatus Beckwithbacteria bacterium GW2011_GWA2_43_10</name>
    <dbReference type="NCBI Taxonomy" id="1618369"/>
    <lineage>
        <taxon>Bacteria</taxon>
        <taxon>Candidatus Beckwithiibacteriota</taxon>
    </lineage>
</organism>
<feature type="transmembrane region" description="Helical" evidence="7">
    <location>
        <begin position="322"/>
        <end position="342"/>
    </location>
</feature>
<keyword evidence="3 7" id="KW-0808">Transferase</keyword>
<evidence type="ECO:0000256" key="3">
    <source>
        <dbReference type="ARBA" id="ARBA00022679"/>
    </source>
</evidence>
<feature type="binding site" evidence="8">
    <location>
        <position position="251"/>
    </location>
    <ligand>
        <name>Mg(2+)</name>
        <dbReference type="ChEBI" id="CHEBI:18420"/>
    </ligand>
</feature>
<keyword evidence="5 7" id="KW-1133">Transmembrane helix</keyword>
<gene>
    <name evidence="7" type="primary">mraY</name>
    <name evidence="9" type="ORF">UV54_C0016G0018</name>
</gene>
<feature type="transmembrane region" description="Helical" evidence="7">
    <location>
        <begin position="225"/>
        <end position="242"/>
    </location>
</feature>
<evidence type="ECO:0000256" key="8">
    <source>
        <dbReference type="PIRSR" id="PIRSR600715-1"/>
    </source>
</evidence>
<dbReference type="EC" id="2.7.8.13" evidence="7"/>
<comment type="similarity">
    <text evidence="2 7">Belongs to the glycosyltransferase 4 family. MraY subfamily.</text>
</comment>
<protein>
    <recommendedName>
        <fullName evidence="7">Phospho-N-acetylmuramoyl-pentapeptide-transferase</fullName>
        <ecNumber evidence="7">2.7.8.13</ecNumber>
    </recommendedName>
    <alternativeName>
        <fullName evidence="7">UDP-MurNAc-pentapeptide phosphotransferase</fullName>
    </alternativeName>
</protein>
<evidence type="ECO:0000256" key="7">
    <source>
        <dbReference type="HAMAP-Rule" id="MF_00038"/>
    </source>
</evidence>
<dbReference type="GO" id="GO:0009252">
    <property type="term" value="P:peptidoglycan biosynthetic process"/>
    <property type="evidence" value="ECO:0007669"/>
    <property type="project" value="UniProtKB-UniRule"/>
</dbReference>
<dbReference type="PROSITE" id="PS01348">
    <property type="entry name" value="MRAY_2"/>
    <property type="match status" value="1"/>
</dbReference>
<keyword evidence="7" id="KW-0961">Cell wall biogenesis/degradation</keyword>
<evidence type="ECO:0000313" key="10">
    <source>
        <dbReference type="Proteomes" id="UP000034213"/>
    </source>
</evidence>
<feature type="transmembrane region" description="Helical" evidence="7">
    <location>
        <begin position="249"/>
        <end position="268"/>
    </location>
</feature>
<name>A0A0G1EZV6_9BACT</name>
<feature type="transmembrane region" description="Helical" evidence="7">
    <location>
        <begin position="162"/>
        <end position="187"/>
    </location>
</feature>
<evidence type="ECO:0000256" key="1">
    <source>
        <dbReference type="ARBA" id="ARBA00004141"/>
    </source>
</evidence>
<dbReference type="PANTHER" id="PTHR22926:SF5">
    <property type="entry name" value="PHOSPHO-N-ACETYLMURAMOYL-PENTAPEPTIDE-TRANSFERASE HOMOLOG"/>
    <property type="match status" value="1"/>
</dbReference>
<comment type="subcellular location">
    <subcellularLocation>
        <location evidence="7">Cell membrane</location>
        <topology evidence="7">Multi-pass membrane protein</topology>
    </subcellularLocation>
    <subcellularLocation>
        <location evidence="1">Membrane</location>
        <topology evidence="1">Multi-pass membrane protein</topology>
    </subcellularLocation>
</comment>
<feature type="transmembrane region" description="Helical" evidence="7">
    <location>
        <begin position="199"/>
        <end position="219"/>
    </location>
</feature>
<comment type="cofactor">
    <cofactor evidence="7 8">
        <name>Mg(2+)</name>
        <dbReference type="ChEBI" id="CHEBI:18420"/>
    </cofactor>
</comment>
<comment type="pathway">
    <text evidence="7">Cell wall biogenesis; peptidoglycan biosynthesis.</text>
</comment>
<dbReference type="InterPro" id="IPR018480">
    <property type="entry name" value="PNAcMuramoyl-5peptid_Trfase_CS"/>
</dbReference>
<keyword evidence="7" id="KW-0131">Cell cycle</keyword>
<keyword evidence="7" id="KW-0573">Peptidoglycan synthesis</keyword>
<reference evidence="9 10" key="1">
    <citation type="journal article" date="2015" name="Nature">
        <title>rRNA introns, odd ribosomes, and small enigmatic genomes across a large radiation of phyla.</title>
        <authorList>
            <person name="Brown C.T."/>
            <person name="Hug L.A."/>
            <person name="Thomas B.C."/>
            <person name="Sharon I."/>
            <person name="Castelle C.J."/>
            <person name="Singh A."/>
            <person name="Wilkins M.J."/>
            <person name="Williams K.H."/>
            <person name="Banfield J.F."/>
        </authorList>
    </citation>
    <scope>NUCLEOTIDE SEQUENCE [LARGE SCALE GENOMIC DNA]</scope>
</reference>
<dbReference type="GO" id="GO:0046872">
    <property type="term" value="F:metal ion binding"/>
    <property type="evidence" value="ECO:0007669"/>
    <property type="project" value="UniProtKB-KW"/>
</dbReference>
<proteinExistence type="inferred from homology"/>
<dbReference type="GO" id="GO:0005886">
    <property type="term" value="C:plasma membrane"/>
    <property type="evidence" value="ECO:0007669"/>
    <property type="project" value="UniProtKB-SubCell"/>
</dbReference>
<feature type="transmembrane region" description="Helical" evidence="7">
    <location>
        <begin position="274"/>
        <end position="293"/>
    </location>
</feature>
<keyword evidence="7" id="KW-1003">Cell membrane</keyword>
<evidence type="ECO:0000313" key="9">
    <source>
        <dbReference type="EMBL" id="KKS80103.1"/>
    </source>
</evidence>
<dbReference type="InterPro" id="IPR003524">
    <property type="entry name" value="PNAcMuramoyl-5peptid_Trfase"/>
</dbReference>
<dbReference type="GO" id="GO:0008360">
    <property type="term" value="P:regulation of cell shape"/>
    <property type="evidence" value="ECO:0007669"/>
    <property type="project" value="UniProtKB-KW"/>
</dbReference>
<dbReference type="GO" id="GO:0071555">
    <property type="term" value="P:cell wall organization"/>
    <property type="evidence" value="ECO:0007669"/>
    <property type="project" value="UniProtKB-KW"/>
</dbReference>
<evidence type="ECO:0000256" key="2">
    <source>
        <dbReference type="ARBA" id="ARBA00005583"/>
    </source>
</evidence>
<accession>A0A0G1EZV6</accession>
<dbReference type="Proteomes" id="UP000034213">
    <property type="component" value="Unassembled WGS sequence"/>
</dbReference>
<keyword evidence="7 8" id="KW-0460">Magnesium</keyword>
<evidence type="ECO:0000256" key="6">
    <source>
        <dbReference type="ARBA" id="ARBA00023136"/>
    </source>
</evidence>
<dbReference type="GO" id="GO:0008963">
    <property type="term" value="F:phospho-N-acetylmuramoyl-pentapeptide-transferase activity"/>
    <property type="evidence" value="ECO:0007669"/>
    <property type="project" value="UniProtKB-UniRule"/>
</dbReference>
<dbReference type="PANTHER" id="PTHR22926">
    <property type="entry name" value="PHOSPHO-N-ACETYLMURAMOYL-PENTAPEPTIDE-TRANSFERASE"/>
    <property type="match status" value="1"/>
</dbReference>
<feature type="transmembrane region" description="Helical" evidence="7">
    <location>
        <begin position="138"/>
        <end position="156"/>
    </location>
</feature>
<dbReference type="Pfam" id="PF00953">
    <property type="entry name" value="Glycos_transf_4"/>
    <property type="match status" value="1"/>
</dbReference>
<sequence>MALLLGLLIFSFVITSLGLVPFINLLYKFKFTRQAQHTKDAFNRPTPIFDNLHSHKKGTPVGGGFLVITVVAVLFFMLFPLAKYLGVFVTNVYPIKEEIHVIFFSFISFGILGLYDDIMKFFNFKQTGFFGLRLRHKFLIQWILAFIIALLLYINLGIDILYIPFFGILNLNWLYVPFAALVIVAFANAVNITDGLDGLASGVLMVALFAFWFLSAAILDTPLSFFLALWLGSLISFLYFNVYPARIWLGDVGALAFGATFAVVGLLLGKVMALLIIGAIFIIEILSSFLQLLSKKFTSKKLFPVSPFHLWLQLIGWEEPKIVTRAILASIMLAIFGVWLAVI</sequence>
<feature type="binding site" evidence="8">
    <location>
        <position position="191"/>
    </location>
    <ligand>
        <name>Mg(2+)</name>
        <dbReference type="ChEBI" id="CHEBI:18420"/>
    </ligand>
</feature>
<keyword evidence="7" id="KW-0132">Cell division</keyword>
<keyword evidence="7 8" id="KW-0479">Metal-binding</keyword>
<comment type="caution">
    <text evidence="9">The sequence shown here is derived from an EMBL/GenBank/DDBJ whole genome shotgun (WGS) entry which is preliminary data.</text>
</comment>
<dbReference type="STRING" id="1618369.UV54_C0016G0018"/>
<feature type="transmembrane region" description="Helical" evidence="7">
    <location>
        <begin position="6"/>
        <end position="27"/>
    </location>
</feature>
<keyword evidence="4 7" id="KW-0812">Transmembrane</keyword>
<dbReference type="EMBL" id="LCEW01000016">
    <property type="protein sequence ID" value="KKS80103.1"/>
    <property type="molecule type" value="Genomic_DNA"/>
</dbReference>
<evidence type="ECO:0000256" key="4">
    <source>
        <dbReference type="ARBA" id="ARBA00022692"/>
    </source>
</evidence>
<comment type="function">
    <text evidence="7">Catalyzes the initial step of the lipid cycle reactions in the biosynthesis of the cell wall peptidoglycan: transfers peptidoglycan precursor phospho-MurNAc-pentapeptide from UDP-MurNAc-pentapeptide onto the lipid carrier undecaprenyl phosphate, yielding undecaprenyl-pyrophosphoryl-MurNAc-pentapeptide, known as lipid I.</text>
</comment>
<comment type="catalytic activity">
    <reaction evidence="7">
        <text>UDP-N-acetyl-alpha-D-muramoyl-L-alanyl-gamma-D-glutamyl-meso-2,6-diaminopimeloyl-D-alanyl-D-alanine + di-trans,octa-cis-undecaprenyl phosphate = di-trans,octa-cis-undecaprenyl diphospho-N-acetyl-alpha-D-muramoyl-L-alanyl-D-glutamyl-meso-2,6-diaminopimeloyl-D-alanyl-D-alanine + UMP</text>
        <dbReference type="Rhea" id="RHEA:28386"/>
        <dbReference type="ChEBI" id="CHEBI:57865"/>
        <dbReference type="ChEBI" id="CHEBI:60392"/>
        <dbReference type="ChEBI" id="CHEBI:61386"/>
        <dbReference type="ChEBI" id="CHEBI:61387"/>
        <dbReference type="EC" id="2.7.8.13"/>
    </reaction>
</comment>
<dbReference type="AlphaFoldDB" id="A0A0G1EZV6"/>
<feature type="transmembrane region" description="Helical" evidence="7">
    <location>
        <begin position="99"/>
        <end position="118"/>
    </location>
</feature>
<keyword evidence="7" id="KW-0133">Cell shape</keyword>
<dbReference type="GO" id="GO:0051301">
    <property type="term" value="P:cell division"/>
    <property type="evidence" value="ECO:0007669"/>
    <property type="project" value="UniProtKB-KW"/>
</dbReference>
<dbReference type="UniPathway" id="UPA00219"/>
<dbReference type="GO" id="GO:0051992">
    <property type="term" value="F:UDP-N-acetylmuramoyl-L-alanyl-D-glutamyl-meso-2,6-diaminopimelyl-D-alanyl-D-alanine:undecaprenyl-phosphate transferase activity"/>
    <property type="evidence" value="ECO:0007669"/>
    <property type="project" value="RHEA"/>
</dbReference>
<keyword evidence="6 7" id="KW-0472">Membrane</keyword>
<dbReference type="PATRIC" id="fig|1618369.3.peg.281"/>